<sequence length="56" mass="6881">MFKRNCFATVIKTLEFSFSFFRETAVRIYLKFFNEFKTNIFISSFSKSFFFSLKKY</sequence>
<reference evidence="1 2" key="1">
    <citation type="submission" date="2023-03" db="EMBL/GenBank/DDBJ databases">
        <title>High recombination rates correlate with genetic variation in Cardiocondyla obscurior ants.</title>
        <authorList>
            <person name="Errbii M."/>
        </authorList>
    </citation>
    <scope>NUCLEOTIDE SEQUENCE [LARGE SCALE GENOMIC DNA]</scope>
    <source>
        <strain evidence="1">Alpha-2009</strain>
        <tissue evidence="1">Whole body</tissue>
    </source>
</reference>
<name>A0AAW2EAE0_9HYME</name>
<protein>
    <recommendedName>
        <fullName evidence="3">Ribosomal protein L32</fullName>
    </recommendedName>
</protein>
<evidence type="ECO:0000313" key="2">
    <source>
        <dbReference type="Proteomes" id="UP001430953"/>
    </source>
</evidence>
<dbReference type="AlphaFoldDB" id="A0AAW2EAE0"/>
<gene>
    <name evidence="1" type="ORF">PUN28_019620</name>
</gene>
<comment type="caution">
    <text evidence="1">The sequence shown here is derived from an EMBL/GenBank/DDBJ whole genome shotgun (WGS) entry which is preliminary data.</text>
</comment>
<accession>A0AAW2EAE0</accession>
<evidence type="ECO:0000313" key="1">
    <source>
        <dbReference type="EMBL" id="KAL0100383.1"/>
    </source>
</evidence>
<evidence type="ECO:0008006" key="3">
    <source>
        <dbReference type="Google" id="ProtNLM"/>
    </source>
</evidence>
<organism evidence="1 2">
    <name type="scientific">Cardiocondyla obscurior</name>
    <dbReference type="NCBI Taxonomy" id="286306"/>
    <lineage>
        <taxon>Eukaryota</taxon>
        <taxon>Metazoa</taxon>
        <taxon>Ecdysozoa</taxon>
        <taxon>Arthropoda</taxon>
        <taxon>Hexapoda</taxon>
        <taxon>Insecta</taxon>
        <taxon>Pterygota</taxon>
        <taxon>Neoptera</taxon>
        <taxon>Endopterygota</taxon>
        <taxon>Hymenoptera</taxon>
        <taxon>Apocrita</taxon>
        <taxon>Aculeata</taxon>
        <taxon>Formicoidea</taxon>
        <taxon>Formicidae</taxon>
        <taxon>Myrmicinae</taxon>
        <taxon>Cardiocondyla</taxon>
    </lineage>
</organism>
<dbReference type="Proteomes" id="UP001430953">
    <property type="component" value="Unassembled WGS sequence"/>
</dbReference>
<dbReference type="EMBL" id="JADYXP020000026">
    <property type="protein sequence ID" value="KAL0100383.1"/>
    <property type="molecule type" value="Genomic_DNA"/>
</dbReference>
<proteinExistence type="predicted"/>
<keyword evidence="2" id="KW-1185">Reference proteome</keyword>